<organism evidence="2 3">
    <name type="scientific">Archangium gephyra</name>
    <dbReference type="NCBI Taxonomy" id="48"/>
    <lineage>
        <taxon>Bacteria</taxon>
        <taxon>Pseudomonadati</taxon>
        <taxon>Myxococcota</taxon>
        <taxon>Myxococcia</taxon>
        <taxon>Myxococcales</taxon>
        <taxon>Cystobacterineae</taxon>
        <taxon>Archangiaceae</taxon>
        <taxon>Archangium</taxon>
    </lineage>
</organism>
<dbReference type="AlphaFoldDB" id="A0AAC8Q959"/>
<accession>A0AAC8Q959</accession>
<gene>
    <name evidence="2" type="ORF">AA314_04469</name>
</gene>
<sequence>MHIGGDGPIPPKDTPGHSPPRATLSASSTATTAGRTSGPTALRTQAFTRDCPWYRNDSQLLRQCKSEAGRPDVEALVWQPAFRGSWSPGHPISPGPL</sequence>
<evidence type="ECO:0000313" key="2">
    <source>
        <dbReference type="EMBL" id="AKJ02843.1"/>
    </source>
</evidence>
<feature type="compositionally biased region" description="Low complexity" evidence="1">
    <location>
        <begin position="19"/>
        <end position="41"/>
    </location>
</feature>
<evidence type="ECO:0000313" key="3">
    <source>
        <dbReference type="Proteomes" id="UP000035579"/>
    </source>
</evidence>
<dbReference type="KEGG" id="age:AA314_04469"/>
<dbReference type="Proteomes" id="UP000035579">
    <property type="component" value="Chromosome"/>
</dbReference>
<protein>
    <submittedName>
        <fullName evidence="2">Uncharacterized protein</fullName>
    </submittedName>
</protein>
<feature type="region of interest" description="Disordered" evidence="1">
    <location>
        <begin position="1"/>
        <end position="44"/>
    </location>
</feature>
<name>A0AAC8Q959_9BACT</name>
<dbReference type="EMBL" id="CP011509">
    <property type="protein sequence ID" value="AKJ02843.1"/>
    <property type="molecule type" value="Genomic_DNA"/>
</dbReference>
<evidence type="ECO:0000256" key="1">
    <source>
        <dbReference type="SAM" id="MobiDB-lite"/>
    </source>
</evidence>
<proteinExistence type="predicted"/>
<reference evidence="2 3" key="1">
    <citation type="submission" date="2015-05" db="EMBL/GenBank/DDBJ databases">
        <title>Genome assembly of Archangium gephyra DSM 2261.</title>
        <authorList>
            <person name="Sharma G."/>
            <person name="Subramanian S."/>
        </authorList>
    </citation>
    <scope>NUCLEOTIDE SEQUENCE [LARGE SCALE GENOMIC DNA]</scope>
    <source>
        <strain evidence="2 3">DSM 2261</strain>
    </source>
</reference>